<protein>
    <submittedName>
        <fullName evidence="8">S8 family serine peptidase</fullName>
    </submittedName>
</protein>
<dbReference type="InterPro" id="IPR015500">
    <property type="entry name" value="Peptidase_S8_subtilisin-rel"/>
</dbReference>
<dbReference type="GO" id="GO:0004252">
    <property type="term" value="F:serine-type endopeptidase activity"/>
    <property type="evidence" value="ECO:0007669"/>
    <property type="project" value="UniProtKB-UniRule"/>
</dbReference>
<organism evidence="8 9">
    <name type="scientific">Marinigracilibium pacificum</name>
    <dbReference type="NCBI Taxonomy" id="2729599"/>
    <lineage>
        <taxon>Bacteria</taxon>
        <taxon>Pseudomonadati</taxon>
        <taxon>Bacteroidota</taxon>
        <taxon>Cytophagia</taxon>
        <taxon>Cytophagales</taxon>
        <taxon>Flammeovirgaceae</taxon>
        <taxon>Marinigracilibium</taxon>
    </lineage>
</organism>
<gene>
    <name evidence="8" type="ORF">HH304_06080</name>
</gene>
<name>A0A848IXD0_9BACT</name>
<comment type="caution">
    <text evidence="8">The sequence shown here is derived from an EMBL/GenBank/DDBJ whole genome shotgun (WGS) entry which is preliminary data.</text>
</comment>
<dbReference type="PROSITE" id="PS00136">
    <property type="entry name" value="SUBTILASE_ASP"/>
    <property type="match status" value="1"/>
</dbReference>
<evidence type="ECO:0000256" key="4">
    <source>
        <dbReference type="ARBA" id="ARBA00022825"/>
    </source>
</evidence>
<dbReference type="PROSITE" id="PS00137">
    <property type="entry name" value="SUBTILASE_HIS"/>
    <property type="match status" value="1"/>
</dbReference>
<dbReference type="InterPro" id="IPR023828">
    <property type="entry name" value="Peptidase_S8_Ser-AS"/>
</dbReference>
<dbReference type="Pfam" id="PF00082">
    <property type="entry name" value="Peptidase_S8"/>
    <property type="match status" value="1"/>
</dbReference>
<evidence type="ECO:0000256" key="1">
    <source>
        <dbReference type="ARBA" id="ARBA00011073"/>
    </source>
</evidence>
<accession>A0A848IXD0</accession>
<dbReference type="InterPro" id="IPR050131">
    <property type="entry name" value="Peptidase_S8_subtilisin-like"/>
</dbReference>
<evidence type="ECO:0000313" key="8">
    <source>
        <dbReference type="EMBL" id="NMM47961.1"/>
    </source>
</evidence>
<dbReference type="AlphaFoldDB" id="A0A848IXD0"/>
<feature type="active site" description="Charge relay system" evidence="5">
    <location>
        <position position="458"/>
    </location>
</feature>
<feature type="active site" description="Charge relay system" evidence="5">
    <location>
        <position position="76"/>
    </location>
</feature>
<dbReference type="PROSITE" id="PS00138">
    <property type="entry name" value="SUBTILASE_SER"/>
    <property type="match status" value="1"/>
</dbReference>
<dbReference type="EMBL" id="JABBNU010000003">
    <property type="protein sequence ID" value="NMM47961.1"/>
    <property type="molecule type" value="Genomic_DNA"/>
</dbReference>
<proteinExistence type="inferred from homology"/>
<dbReference type="PANTHER" id="PTHR43806">
    <property type="entry name" value="PEPTIDASE S8"/>
    <property type="match status" value="1"/>
</dbReference>
<evidence type="ECO:0000259" key="7">
    <source>
        <dbReference type="Pfam" id="PF00082"/>
    </source>
</evidence>
<evidence type="ECO:0000256" key="6">
    <source>
        <dbReference type="RuleBase" id="RU003355"/>
    </source>
</evidence>
<feature type="active site" description="Charge relay system" evidence="5">
    <location>
        <position position="289"/>
    </location>
</feature>
<evidence type="ECO:0000256" key="3">
    <source>
        <dbReference type="ARBA" id="ARBA00022801"/>
    </source>
</evidence>
<keyword evidence="4 5" id="KW-0720">Serine protease</keyword>
<feature type="domain" description="Peptidase S8/S53" evidence="7">
    <location>
        <begin position="69"/>
        <end position="494"/>
    </location>
</feature>
<evidence type="ECO:0000313" key="9">
    <source>
        <dbReference type="Proteomes" id="UP000559010"/>
    </source>
</evidence>
<dbReference type="InterPro" id="IPR022398">
    <property type="entry name" value="Peptidase_S8_His-AS"/>
</dbReference>
<dbReference type="GO" id="GO:0006508">
    <property type="term" value="P:proteolysis"/>
    <property type="evidence" value="ECO:0007669"/>
    <property type="project" value="UniProtKB-KW"/>
</dbReference>
<keyword evidence="9" id="KW-1185">Reference proteome</keyword>
<dbReference type="SUPFAM" id="SSF52743">
    <property type="entry name" value="Subtilisin-like"/>
    <property type="match status" value="1"/>
</dbReference>
<comment type="similarity">
    <text evidence="1 5 6">Belongs to the peptidase S8 family.</text>
</comment>
<keyword evidence="3 5" id="KW-0378">Hydrolase</keyword>
<dbReference type="PANTHER" id="PTHR43806:SF11">
    <property type="entry name" value="CEREVISIN-RELATED"/>
    <property type="match status" value="1"/>
</dbReference>
<dbReference type="InterPro" id="IPR000209">
    <property type="entry name" value="Peptidase_S8/S53_dom"/>
</dbReference>
<dbReference type="InterPro" id="IPR036852">
    <property type="entry name" value="Peptidase_S8/S53_dom_sf"/>
</dbReference>
<reference evidence="8 9" key="1">
    <citation type="submission" date="2020-04" db="EMBL/GenBank/DDBJ databases">
        <title>Flammeovirgaceae bacterium KN852 isolated from deep sea.</title>
        <authorList>
            <person name="Zhang D.-C."/>
        </authorList>
    </citation>
    <scope>NUCLEOTIDE SEQUENCE [LARGE SCALE GENOMIC DNA]</scope>
    <source>
        <strain evidence="8 9">KN852</strain>
    </source>
</reference>
<dbReference type="PRINTS" id="PR00723">
    <property type="entry name" value="SUBTILISIN"/>
</dbReference>
<sequence length="539" mass="59897">MLKTIALAGATLVSTILVGQDANTLSNDTSIYLSTPPTNWYNKAYAMDAVRGVETELAYKLLSGKPSVEVLVAVIDSGIDIDHEDLQGVIWVNEDEIPDNGIDDDNNGYIDDIHGWNFIGGKDGNVVRDTYELTREYDRLTKKFDGLSEEKAAEDSEYDYYMSVKKQFEAQKGQMDRQYEGFKGFYSSYEKYTKLLKDHFKTDSLIMEDVTNLKTKDQELVMAKNFMGYMYSQEITVEQLEEAKNYFETALEYGYNTEFNSREIVGDSINNPKEKFYGNNDVEGGFSFHGTFVAGIIGGIRNNELGMDGVADNVKIMSIRTVPNGDERDKDVANAIYYAVDNGARVINMSFGKSFSPNRDVVENAVRYAEANNVLLVHAAGNSSKDIDEKDNFPTRFYVDGTEASNWLEVGALDWKKGKDMVGSFSNYGNESVDLFAPGVDIYSTSPDNEYQVASGTSFAAPVTAGAAALLMSYYPELTATEVKDILIKSTTQMPEENVVLPGSEDEVKFGELSRTGGVLNIYQAVMLADKKIEMGKNK</sequence>
<evidence type="ECO:0000256" key="2">
    <source>
        <dbReference type="ARBA" id="ARBA00022670"/>
    </source>
</evidence>
<dbReference type="InterPro" id="IPR034080">
    <property type="entry name" value="Protease_P7-like_dom"/>
</dbReference>
<dbReference type="PROSITE" id="PS51892">
    <property type="entry name" value="SUBTILASE"/>
    <property type="match status" value="1"/>
</dbReference>
<evidence type="ECO:0000256" key="5">
    <source>
        <dbReference type="PROSITE-ProRule" id="PRU01240"/>
    </source>
</evidence>
<dbReference type="InterPro" id="IPR023827">
    <property type="entry name" value="Peptidase_S8_Asp-AS"/>
</dbReference>
<keyword evidence="2 5" id="KW-0645">Protease</keyword>
<dbReference type="Gene3D" id="3.40.50.200">
    <property type="entry name" value="Peptidase S8/S53 domain"/>
    <property type="match status" value="2"/>
</dbReference>
<dbReference type="CDD" id="cd07483">
    <property type="entry name" value="Peptidases_S8_Subtilisin_Novo-like"/>
    <property type="match status" value="1"/>
</dbReference>
<dbReference type="Proteomes" id="UP000559010">
    <property type="component" value="Unassembled WGS sequence"/>
</dbReference>